<reference evidence="1" key="1">
    <citation type="submission" date="2021-02" db="EMBL/GenBank/DDBJ databases">
        <authorList>
            <person name="Nowell W R."/>
        </authorList>
    </citation>
    <scope>NUCLEOTIDE SEQUENCE</scope>
</reference>
<comment type="caution">
    <text evidence="1">The sequence shown here is derived from an EMBL/GenBank/DDBJ whole genome shotgun (WGS) entry which is preliminary data.</text>
</comment>
<evidence type="ECO:0000313" key="2">
    <source>
        <dbReference type="Proteomes" id="UP000663844"/>
    </source>
</evidence>
<sequence>MICCSTQLVNHELDDVNSPTEQQYDFRQLLSELIQERSTTETVCRGRVGCSGLCDPNKKYSSSTTCGLSCSGGHVGPFGSATGKVGASGTCHKKSSFCRGGTYTFMRNTYTGRHFDCGTNRGVSCGAYGGCCVGYTQPNSTAKGFFCVKCHY</sequence>
<dbReference type="EMBL" id="CAJOAZ010013212">
    <property type="protein sequence ID" value="CAF4263896.1"/>
    <property type="molecule type" value="Genomic_DNA"/>
</dbReference>
<organism evidence="1 2">
    <name type="scientific">Adineta steineri</name>
    <dbReference type="NCBI Taxonomy" id="433720"/>
    <lineage>
        <taxon>Eukaryota</taxon>
        <taxon>Metazoa</taxon>
        <taxon>Spiralia</taxon>
        <taxon>Gnathifera</taxon>
        <taxon>Rotifera</taxon>
        <taxon>Eurotatoria</taxon>
        <taxon>Bdelloidea</taxon>
        <taxon>Adinetida</taxon>
        <taxon>Adinetidae</taxon>
        <taxon>Adineta</taxon>
    </lineage>
</organism>
<gene>
    <name evidence="1" type="ORF">OXD698_LOCUS44132</name>
</gene>
<proteinExistence type="predicted"/>
<accession>A0A820FHE1</accession>
<protein>
    <submittedName>
        <fullName evidence="1">Uncharacterized protein</fullName>
    </submittedName>
</protein>
<dbReference type="AlphaFoldDB" id="A0A820FHE1"/>
<name>A0A820FHE1_9BILA</name>
<dbReference type="Proteomes" id="UP000663844">
    <property type="component" value="Unassembled WGS sequence"/>
</dbReference>
<evidence type="ECO:0000313" key="1">
    <source>
        <dbReference type="EMBL" id="CAF4263896.1"/>
    </source>
</evidence>